<dbReference type="InterPro" id="IPR044741">
    <property type="entry name" value="NsLTP-like"/>
</dbReference>
<gene>
    <name evidence="3" type="ORF">MKW94_012276</name>
</gene>
<evidence type="ECO:0000313" key="4">
    <source>
        <dbReference type="Proteomes" id="UP001177140"/>
    </source>
</evidence>
<proteinExistence type="predicted"/>
<feature type="signal peptide" evidence="1">
    <location>
        <begin position="1"/>
        <end position="29"/>
    </location>
</feature>
<keyword evidence="4" id="KW-1185">Reference proteome</keyword>
<dbReference type="EMBL" id="JAJJMA010053085">
    <property type="protein sequence ID" value="MCL7026135.1"/>
    <property type="molecule type" value="Genomic_DNA"/>
</dbReference>
<dbReference type="CDD" id="cd04660">
    <property type="entry name" value="nsLTP_like"/>
    <property type="match status" value="1"/>
</dbReference>
<organism evidence="3 4">
    <name type="scientific">Papaver nudicaule</name>
    <name type="common">Iceland poppy</name>
    <dbReference type="NCBI Taxonomy" id="74823"/>
    <lineage>
        <taxon>Eukaryota</taxon>
        <taxon>Viridiplantae</taxon>
        <taxon>Streptophyta</taxon>
        <taxon>Embryophyta</taxon>
        <taxon>Tracheophyta</taxon>
        <taxon>Spermatophyta</taxon>
        <taxon>Magnoliopsida</taxon>
        <taxon>Ranunculales</taxon>
        <taxon>Papaveraceae</taxon>
        <taxon>Papaveroideae</taxon>
        <taxon>Papaver</taxon>
    </lineage>
</organism>
<dbReference type="PANTHER" id="PTHR33286:SF1">
    <property type="entry name" value="OS01G0800600 PROTEIN"/>
    <property type="match status" value="1"/>
</dbReference>
<comment type="caution">
    <text evidence="3">The sequence shown here is derived from an EMBL/GenBank/DDBJ whole genome shotgun (WGS) entry which is preliminary data.</text>
</comment>
<dbReference type="PANTHER" id="PTHR33286">
    <property type="entry name" value="BIFUNCTIONAL INHIBITOR/LIPID-TRANSFER PROTEIN/SEED STORAGE 2S ALBUMIN SUPERFAMILY PROTEIN"/>
    <property type="match status" value="1"/>
</dbReference>
<dbReference type="AlphaFoldDB" id="A0AA41UX88"/>
<dbReference type="Proteomes" id="UP001177140">
    <property type="component" value="Unassembled WGS sequence"/>
</dbReference>
<accession>A0AA41UX88</accession>
<dbReference type="SUPFAM" id="SSF47699">
    <property type="entry name" value="Bifunctional inhibitor/lipid-transfer protein/seed storage 2S albumin"/>
    <property type="match status" value="1"/>
</dbReference>
<dbReference type="InterPro" id="IPR016140">
    <property type="entry name" value="Bifunc_inhib/LTP/seed_store"/>
</dbReference>
<keyword evidence="1" id="KW-0732">Signal</keyword>
<feature type="domain" description="Bifunctional inhibitor/plant lipid transfer protein/seed storage helical" evidence="2">
    <location>
        <begin position="18"/>
        <end position="107"/>
    </location>
</feature>
<name>A0AA41UX88_PAPNU</name>
<dbReference type="Pfam" id="PF14368">
    <property type="entry name" value="LTP_2"/>
    <property type="match status" value="1"/>
</dbReference>
<protein>
    <recommendedName>
        <fullName evidence="2">Bifunctional inhibitor/plant lipid transfer protein/seed storage helical domain-containing protein</fullName>
    </recommendedName>
</protein>
<reference evidence="3" key="1">
    <citation type="submission" date="2022-03" db="EMBL/GenBank/DDBJ databases">
        <title>A functionally conserved STORR gene fusion in Papaver species that diverged 16.8 million years ago.</title>
        <authorList>
            <person name="Catania T."/>
        </authorList>
    </citation>
    <scope>NUCLEOTIDE SEQUENCE</scope>
    <source>
        <strain evidence="3">S-191538</strain>
    </source>
</reference>
<dbReference type="Gene3D" id="1.10.110.10">
    <property type="entry name" value="Plant lipid-transfer and hydrophobic proteins"/>
    <property type="match status" value="1"/>
</dbReference>
<evidence type="ECO:0000256" key="1">
    <source>
        <dbReference type="SAM" id="SignalP"/>
    </source>
</evidence>
<feature type="chain" id="PRO_5041241588" description="Bifunctional inhibitor/plant lipid transfer protein/seed storage helical domain-containing protein" evidence="1">
    <location>
        <begin position="30"/>
        <end position="122"/>
    </location>
</feature>
<dbReference type="InterPro" id="IPR036312">
    <property type="entry name" value="Bifun_inhib/LTP/seed_sf"/>
</dbReference>
<sequence>MARAISNNLLQLCLFLVLVSTILTSTCNAVPGCDDEAKALAGLCGKYVLKPGPKIPPSEECCLLVRQADVTCACMHATIEVVKLISLDKVFYVADTCGRKIPPVKKCGSIGSIGIKGRRIQN</sequence>
<evidence type="ECO:0000313" key="3">
    <source>
        <dbReference type="EMBL" id="MCL7026135.1"/>
    </source>
</evidence>
<evidence type="ECO:0000259" key="2">
    <source>
        <dbReference type="Pfam" id="PF14368"/>
    </source>
</evidence>